<protein>
    <submittedName>
        <fullName evidence="2">Bgt-3948</fullName>
    </submittedName>
</protein>
<feature type="signal peptide" evidence="1">
    <location>
        <begin position="1"/>
        <end position="17"/>
    </location>
</feature>
<dbReference type="OrthoDB" id="5430620at2759"/>
<organism evidence="2">
    <name type="scientific">Blumeria graminis f. sp. tritici 96224</name>
    <dbReference type="NCBI Taxonomy" id="1268274"/>
    <lineage>
        <taxon>Eukaryota</taxon>
        <taxon>Fungi</taxon>
        <taxon>Dikarya</taxon>
        <taxon>Ascomycota</taxon>
        <taxon>Pezizomycotina</taxon>
        <taxon>Leotiomycetes</taxon>
        <taxon>Erysiphales</taxon>
        <taxon>Erysiphaceae</taxon>
        <taxon>Blumeria</taxon>
    </lineage>
</organism>
<keyword evidence="1" id="KW-0732">Signal</keyword>
<dbReference type="PANTHER" id="PTHR42047:SF1">
    <property type="entry name" value="PROTEIN, PUTATIVE (AFU_ORTHOLOGUE AFUA_6G03560)-RELATED"/>
    <property type="match status" value="1"/>
</dbReference>
<evidence type="ECO:0000313" key="2">
    <source>
        <dbReference type="EMBL" id="SUZ12683.1"/>
    </source>
</evidence>
<evidence type="ECO:0000256" key="1">
    <source>
        <dbReference type="SAM" id="SignalP"/>
    </source>
</evidence>
<dbReference type="PANTHER" id="PTHR42047">
    <property type="entry name" value="PROTEIN, PUTATIVE (AFU_ORTHOLOGUE AFUA_6G03560)-RELATED"/>
    <property type="match status" value="1"/>
</dbReference>
<reference evidence="2" key="1">
    <citation type="submission" date="2018-07" db="EMBL/GenBank/DDBJ databases">
        <authorList>
            <person name="Quirk P.G."/>
            <person name="Krulwich T.A."/>
        </authorList>
    </citation>
    <scope>NUCLEOTIDE SEQUENCE</scope>
    <source>
        <strain evidence="2">96224</strain>
    </source>
</reference>
<dbReference type="AlphaFoldDB" id="A0A381LFN2"/>
<accession>A0A381LFN2</accession>
<name>A0A381LFN2_BLUGR</name>
<dbReference type="InterPro" id="IPR052820">
    <property type="entry name" value="PhiA_domain"/>
</dbReference>
<gene>
    <name evidence="2" type="ORF">BGT96224V2_LOCUS5867</name>
</gene>
<feature type="chain" id="PRO_5016565823" evidence="1">
    <location>
        <begin position="18"/>
        <end position="231"/>
    </location>
</feature>
<sequence>MKMNFILFSSILALAAANSTPDSDQTPAEFGEYGNYGQYGSYDKYPEVSLSSTATPAKPSAFPNTFVAVTTRSGNPKLHLRPVSASNLNFYIGKETSTYCPLSDCSGFVNFTVFDAQPNNPNSGLGLFTTVPGGQLVYVTKDGQLGYTQAHSAFIPTDAKTVPFLYAPNAEPGSVGTLTFNGGGWMACPEEKPDDVFQIYSQNTPGFNRKDCTSVNIVTAVYNGNSTWQYV</sequence>
<dbReference type="EMBL" id="UIGY01000202">
    <property type="protein sequence ID" value="SUZ12683.1"/>
    <property type="molecule type" value="Genomic_DNA"/>
</dbReference>
<proteinExistence type="predicted"/>